<evidence type="ECO:0008006" key="3">
    <source>
        <dbReference type="Google" id="ProtNLM"/>
    </source>
</evidence>
<proteinExistence type="predicted"/>
<name>A0ABX4FS19_9GAMM</name>
<evidence type="ECO:0000313" key="2">
    <source>
        <dbReference type="Proteomes" id="UP000215999"/>
    </source>
</evidence>
<gene>
    <name evidence="1" type="ORF">ASV53_22405</name>
</gene>
<dbReference type="EMBL" id="NOIF01000251">
    <property type="protein sequence ID" value="OZS41692.1"/>
    <property type="molecule type" value="Genomic_DNA"/>
</dbReference>
<reference evidence="1 2" key="1">
    <citation type="journal article" date="2016" name="Antonie Van Leeuwenhoek">
        <title>Photobacterium sanguinicancri sp. nov. isolated from marine animals.</title>
        <authorList>
            <person name="Gomez-Gil B."/>
            <person name="Roque A."/>
            <person name="Rotllant G."/>
            <person name="Romalde J.L."/>
            <person name="Doce A."/>
            <person name="Eggermont M."/>
            <person name="Defoirdt T."/>
        </authorList>
    </citation>
    <scope>NUCLEOTIDE SEQUENCE [LARGE SCALE GENOMIC DNA]</scope>
    <source>
        <strain evidence="1 2">CAIM 1827</strain>
    </source>
</reference>
<organism evidence="1 2">
    <name type="scientific">Photobacterium sanguinicancri</name>
    <dbReference type="NCBI Taxonomy" id="875932"/>
    <lineage>
        <taxon>Bacteria</taxon>
        <taxon>Pseudomonadati</taxon>
        <taxon>Pseudomonadota</taxon>
        <taxon>Gammaproteobacteria</taxon>
        <taxon>Vibrionales</taxon>
        <taxon>Vibrionaceae</taxon>
        <taxon>Photobacterium</taxon>
    </lineage>
</organism>
<dbReference type="RefSeq" id="WP_189337945.1">
    <property type="nucleotide sequence ID" value="NZ_NOIF01000251.1"/>
</dbReference>
<comment type="caution">
    <text evidence="1">The sequence shown here is derived from an EMBL/GenBank/DDBJ whole genome shotgun (WGS) entry which is preliminary data.</text>
</comment>
<protein>
    <recommendedName>
        <fullName evidence="3">Glutamyl-tRNA reductase</fullName>
    </recommendedName>
</protein>
<accession>A0ABX4FS19</accession>
<feature type="non-terminal residue" evidence="1">
    <location>
        <position position="1"/>
    </location>
</feature>
<evidence type="ECO:0000313" key="1">
    <source>
        <dbReference type="EMBL" id="OZS41692.1"/>
    </source>
</evidence>
<sequence length="74" mass="8457">RIEFLVKEAVETELNKEISSDPERSLKLRVDAKVEVIKEYLLHSKMNKNESVITSKSSANDSTLLKNVIDIIKK</sequence>
<dbReference type="Proteomes" id="UP000215999">
    <property type="component" value="Unassembled WGS sequence"/>
</dbReference>
<keyword evidence="2" id="KW-1185">Reference proteome</keyword>